<dbReference type="EMBL" id="AKFT01000226">
    <property type="protein sequence ID" value="EJF35671.1"/>
    <property type="molecule type" value="Genomic_DNA"/>
</dbReference>
<dbReference type="AlphaFoldDB" id="J0WGL9"/>
<keyword evidence="2" id="KW-1185">Reference proteome</keyword>
<accession>J0WGL9</accession>
<comment type="caution">
    <text evidence="1">The sequence shown here is derived from an EMBL/GenBank/DDBJ whole genome shotgun (WGS) entry which is preliminary data.</text>
</comment>
<dbReference type="Proteomes" id="UP000002941">
    <property type="component" value="Unassembled WGS sequence"/>
</dbReference>
<evidence type="ECO:0000313" key="2">
    <source>
        <dbReference type="Proteomes" id="UP000002941"/>
    </source>
</evidence>
<evidence type="ECO:0000313" key="1">
    <source>
        <dbReference type="EMBL" id="EJF35671.1"/>
    </source>
</evidence>
<sequence>MPRDEPSSRLTFWDEIDDATVDLIPKSQSRRMKRMRGSHMLLLTERSLSAH</sequence>
<protein>
    <submittedName>
        <fullName evidence="1">Uncharacterized protein</fullName>
    </submittedName>
</protein>
<name>J0WGL9_9ACTO</name>
<reference evidence="1 2" key="1">
    <citation type="submission" date="2012-05" db="EMBL/GenBank/DDBJ databases">
        <authorList>
            <person name="Harkins D.M."/>
            <person name="Madupu R."/>
            <person name="Durkin A.S."/>
            <person name="Torralba M."/>
            <person name="Methe B."/>
            <person name="Sutton G.G."/>
            <person name="Nelson K.E."/>
        </authorList>
    </citation>
    <scope>NUCLEOTIDE SEQUENCE [LARGE SCALE GENOMIC DNA]</scope>
    <source>
        <strain evidence="1 2">F0489</strain>
    </source>
</reference>
<gene>
    <name evidence="1" type="ORF">HMPREF1318_1253</name>
</gene>
<proteinExistence type="predicted"/>
<organism evidence="1 2">
    <name type="scientific">Actinomyces massiliensis F0489</name>
    <dbReference type="NCBI Taxonomy" id="1125718"/>
    <lineage>
        <taxon>Bacteria</taxon>
        <taxon>Bacillati</taxon>
        <taxon>Actinomycetota</taxon>
        <taxon>Actinomycetes</taxon>
        <taxon>Actinomycetales</taxon>
        <taxon>Actinomycetaceae</taxon>
        <taxon>Actinomyces</taxon>
    </lineage>
</organism>
<dbReference type="PATRIC" id="fig|1125718.3.peg.2908"/>